<dbReference type="OMA" id="PRELQCN"/>
<dbReference type="KEGG" id="spu:115923569"/>
<dbReference type="GO" id="GO:0007178">
    <property type="term" value="P:cell surface receptor protein serine/threonine kinase signaling pathway"/>
    <property type="evidence" value="ECO:0000318"/>
    <property type="project" value="GO_Central"/>
</dbReference>
<dbReference type="InParanoid" id="A0A7M7NRD6"/>
<keyword evidence="9" id="KW-0809">Transit peptide</keyword>
<dbReference type="PANTHER" id="PTHR13113">
    <property type="entry name" value="ECSIT EVOLUTIONARILY CONSERVED SIGNALING INTERMEDIATE IN TOLL PATHWAYS"/>
    <property type="match status" value="1"/>
</dbReference>
<evidence type="ECO:0000259" key="12">
    <source>
        <dbReference type="SMART" id="SM01284"/>
    </source>
</evidence>
<dbReference type="SMART" id="SM01284">
    <property type="entry name" value="ECSIT_Cterm"/>
    <property type="match status" value="1"/>
</dbReference>
<reference evidence="14" key="1">
    <citation type="submission" date="2015-02" db="EMBL/GenBank/DDBJ databases">
        <title>Genome sequencing for Strongylocentrotus purpuratus.</title>
        <authorList>
            <person name="Murali S."/>
            <person name="Liu Y."/>
            <person name="Vee V."/>
            <person name="English A."/>
            <person name="Wang M."/>
            <person name="Skinner E."/>
            <person name="Han Y."/>
            <person name="Muzny D.M."/>
            <person name="Worley K.C."/>
            <person name="Gibbs R.A."/>
        </authorList>
    </citation>
    <scope>NUCLEOTIDE SEQUENCE</scope>
</reference>
<evidence type="ECO:0000256" key="7">
    <source>
        <dbReference type="ARBA" id="ARBA00022588"/>
    </source>
</evidence>
<dbReference type="GO" id="GO:0005739">
    <property type="term" value="C:mitochondrion"/>
    <property type="evidence" value="ECO:0000318"/>
    <property type="project" value="GO_Central"/>
</dbReference>
<protein>
    <recommendedName>
        <fullName evidence="5">Evolutionarily conserved signaling intermediate in Toll pathway, mitochondrial</fullName>
    </recommendedName>
</protein>
<evidence type="ECO:0000256" key="10">
    <source>
        <dbReference type="ARBA" id="ARBA00023128"/>
    </source>
</evidence>
<dbReference type="InterPro" id="IPR046448">
    <property type="entry name" value="ECSIT_N"/>
</dbReference>
<dbReference type="AlphaFoldDB" id="A0A7M7NRD6"/>
<dbReference type="EnsemblMetazoa" id="XM_030984541">
    <property type="protein sequence ID" value="XP_030840401"/>
    <property type="gene ID" value="LOC115923569"/>
</dbReference>
<dbReference type="InterPro" id="IPR010418">
    <property type="entry name" value="ECSIT"/>
</dbReference>
<comment type="similarity">
    <text evidence="4">Belongs to the ECSIT family.</text>
</comment>
<dbReference type="Pfam" id="PF06239">
    <property type="entry name" value="ECSIT_N"/>
    <property type="match status" value="1"/>
</dbReference>
<dbReference type="RefSeq" id="XP_030840401.1">
    <property type="nucleotide sequence ID" value="XM_030984541.1"/>
</dbReference>
<dbReference type="Pfam" id="PF14784">
    <property type="entry name" value="ECSIT_C"/>
    <property type="match status" value="2"/>
</dbReference>
<evidence type="ECO:0000256" key="6">
    <source>
        <dbReference type="ARBA" id="ARBA00022490"/>
    </source>
</evidence>
<evidence type="ECO:0000256" key="2">
    <source>
        <dbReference type="ARBA" id="ARBA00004173"/>
    </source>
</evidence>
<reference evidence="13" key="2">
    <citation type="submission" date="2021-01" db="UniProtKB">
        <authorList>
            <consortium name="EnsemblMetazoa"/>
        </authorList>
    </citation>
    <scope>IDENTIFICATION</scope>
</reference>
<dbReference type="GO" id="GO:0045087">
    <property type="term" value="P:innate immune response"/>
    <property type="evidence" value="ECO:0000318"/>
    <property type="project" value="GO_Central"/>
</dbReference>
<evidence type="ECO:0000313" key="14">
    <source>
        <dbReference type="Proteomes" id="UP000007110"/>
    </source>
</evidence>
<accession>A0A7M7NRD6</accession>
<dbReference type="FunCoup" id="A0A7M7NRD6">
    <property type="interactions" value="1721"/>
</dbReference>
<dbReference type="GO" id="GO:0005634">
    <property type="term" value="C:nucleus"/>
    <property type="evidence" value="ECO:0007669"/>
    <property type="project" value="UniProtKB-SubCell"/>
</dbReference>
<dbReference type="GeneID" id="115923569"/>
<comment type="subcellular location">
    <subcellularLocation>
        <location evidence="3">Cytoplasm</location>
    </subcellularLocation>
    <subcellularLocation>
        <location evidence="2">Mitochondrion</location>
    </subcellularLocation>
    <subcellularLocation>
        <location evidence="1">Nucleus</location>
    </subcellularLocation>
</comment>
<evidence type="ECO:0000256" key="1">
    <source>
        <dbReference type="ARBA" id="ARBA00004123"/>
    </source>
</evidence>
<dbReference type="PANTHER" id="PTHR13113:SF1">
    <property type="entry name" value="EVOLUTIONARILY CONSERVED SIGNALING INTERMEDIATE IN TOLL PATHWAY, MITOCHONDRIAL"/>
    <property type="match status" value="1"/>
</dbReference>
<evidence type="ECO:0000256" key="5">
    <source>
        <dbReference type="ARBA" id="ARBA00019998"/>
    </source>
</evidence>
<evidence type="ECO:0000256" key="4">
    <source>
        <dbReference type="ARBA" id="ARBA00007674"/>
    </source>
</evidence>
<feature type="domain" description="ECSIT C-terminal" evidence="12">
    <location>
        <begin position="275"/>
        <end position="376"/>
    </location>
</feature>
<keyword evidence="6" id="KW-0963">Cytoplasm</keyword>
<sequence>MASLGRHMMRTCMKLGTISSTRNLPLQFVQRHFPKHYQATPSFHTCARCLRDSDIPAGSGISRVERNSMVLSKTLFEEATHDSPNKGAFKEVVTTFTEMDKRRRGHVQFIETALRYMKAFGVEKDVEAYNMLLDVFPKGKYVAKNAYQSMFNHFPEQQVCGIKVLQQMEDNAVLPNNNTKEILLAIFGRNAHPIKKYQRLMYWFPKFRNINPFPLPKEMPSDPIKLSEIGLKRISEYEAEFTVYSVNRSSETSVMVQDQDYSDLQGRDYIASVQSPEQKEDLSQHQIFRPLYVEGPYTLWLKTTVQSYYVLRTDPLELQEPLMYERGQLPPAPTEGNVYAMCMASDGDRGMLNEWINRLQDENPHLARLTVIFNLFDKKGDGQETQVHHIGEGTKMLGS</sequence>
<evidence type="ECO:0000256" key="9">
    <source>
        <dbReference type="ARBA" id="ARBA00022946"/>
    </source>
</evidence>
<organism evidence="13 14">
    <name type="scientific">Strongylocentrotus purpuratus</name>
    <name type="common">Purple sea urchin</name>
    <dbReference type="NCBI Taxonomy" id="7668"/>
    <lineage>
        <taxon>Eukaryota</taxon>
        <taxon>Metazoa</taxon>
        <taxon>Echinodermata</taxon>
        <taxon>Eleutherozoa</taxon>
        <taxon>Echinozoa</taxon>
        <taxon>Echinoidea</taxon>
        <taxon>Euechinoidea</taxon>
        <taxon>Echinacea</taxon>
        <taxon>Camarodonta</taxon>
        <taxon>Echinidea</taxon>
        <taxon>Strongylocentrotidae</taxon>
        <taxon>Strongylocentrotus</taxon>
    </lineage>
</organism>
<proteinExistence type="inferred from homology"/>
<keyword evidence="10" id="KW-0496">Mitochondrion</keyword>
<evidence type="ECO:0000256" key="8">
    <source>
        <dbReference type="ARBA" id="ARBA00022859"/>
    </source>
</evidence>
<evidence type="ECO:0000313" key="13">
    <source>
        <dbReference type="EnsemblMetazoa" id="XP_030840401"/>
    </source>
</evidence>
<evidence type="ECO:0000256" key="11">
    <source>
        <dbReference type="ARBA" id="ARBA00023242"/>
    </source>
</evidence>
<name>A0A7M7NRD6_STRPU</name>
<keyword evidence="7" id="KW-0399">Innate immunity</keyword>
<keyword evidence="11" id="KW-0539">Nucleus</keyword>
<keyword evidence="14" id="KW-1185">Reference proteome</keyword>
<evidence type="ECO:0000256" key="3">
    <source>
        <dbReference type="ARBA" id="ARBA00004496"/>
    </source>
</evidence>
<dbReference type="InterPro" id="IPR029342">
    <property type="entry name" value="ECIST_C"/>
</dbReference>
<dbReference type="Proteomes" id="UP000007110">
    <property type="component" value="Unassembled WGS sequence"/>
</dbReference>
<dbReference type="OrthoDB" id="10064298at2759"/>
<keyword evidence="8" id="KW-0391">Immunity</keyword>